<organism evidence="1 2">
    <name type="scientific">Phaseolus coccineus</name>
    <name type="common">Scarlet runner bean</name>
    <name type="synonym">Phaseolus multiflorus</name>
    <dbReference type="NCBI Taxonomy" id="3886"/>
    <lineage>
        <taxon>Eukaryota</taxon>
        <taxon>Viridiplantae</taxon>
        <taxon>Streptophyta</taxon>
        <taxon>Embryophyta</taxon>
        <taxon>Tracheophyta</taxon>
        <taxon>Spermatophyta</taxon>
        <taxon>Magnoliopsida</taxon>
        <taxon>eudicotyledons</taxon>
        <taxon>Gunneridae</taxon>
        <taxon>Pentapetalae</taxon>
        <taxon>rosids</taxon>
        <taxon>fabids</taxon>
        <taxon>Fabales</taxon>
        <taxon>Fabaceae</taxon>
        <taxon>Papilionoideae</taxon>
        <taxon>50 kb inversion clade</taxon>
        <taxon>NPAAA clade</taxon>
        <taxon>indigoferoid/millettioid clade</taxon>
        <taxon>Phaseoleae</taxon>
        <taxon>Phaseolus</taxon>
    </lineage>
</organism>
<reference evidence="1 2" key="1">
    <citation type="submission" date="2024-01" db="EMBL/GenBank/DDBJ databases">
        <title>The genomes of 5 underutilized Papilionoideae crops provide insights into root nodulation and disease resistanc.</title>
        <authorList>
            <person name="Jiang F."/>
        </authorList>
    </citation>
    <scope>NUCLEOTIDE SEQUENCE [LARGE SCALE GENOMIC DNA]</scope>
    <source>
        <strain evidence="1">JINMINGXINNONG_FW02</strain>
        <tissue evidence="1">Leaves</tissue>
    </source>
</reference>
<sequence length="126" mass="13802">MIELKLRAVGWKSTVVYVSSDSPVGVKRMAVEVLRLGLLLHVVSRESGKSSSIVVLLLRIRIDEEKANLSRSGHSPDMGIPFSKARLEKSPIELATEDVKKSTALALHKGIPDSVNSLVYIETKSH</sequence>
<evidence type="ECO:0000313" key="1">
    <source>
        <dbReference type="EMBL" id="KAK7325761.1"/>
    </source>
</evidence>
<keyword evidence="2" id="KW-1185">Reference proteome</keyword>
<dbReference type="Proteomes" id="UP001374584">
    <property type="component" value="Unassembled WGS sequence"/>
</dbReference>
<name>A0AAN9Q862_PHACN</name>
<gene>
    <name evidence="1" type="ORF">VNO80_33801</name>
</gene>
<proteinExistence type="predicted"/>
<evidence type="ECO:0000313" key="2">
    <source>
        <dbReference type="Proteomes" id="UP001374584"/>
    </source>
</evidence>
<protein>
    <submittedName>
        <fullName evidence="1">Uncharacterized protein</fullName>
    </submittedName>
</protein>
<dbReference type="AlphaFoldDB" id="A0AAN9Q862"/>
<accession>A0AAN9Q862</accession>
<dbReference type="EMBL" id="JAYMYR010000104">
    <property type="protein sequence ID" value="KAK7325761.1"/>
    <property type="molecule type" value="Genomic_DNA"/>
</dbReference>
<comment type="caution">
    <text evidence="1">The sequence shown here is derived from an EMBL/GenBank/DDBJ whole genome shotgun (WGS) entry which is preliminary data.</text>
</comment>